<keyword evidence="7" id="KW-0472">Membrane</keyword>
<dbReference type="InParanoid" id="A0A6J1WWW1"/>
<dbReference type="GO" id="GO:0008146">
    <property type="term" value="F:sulfotransferase activity"/>
    <property type="evidence" value="ECO:0007669"/>
    <property type="project" value="InterPro"/>
</dbReference>
<dbReference type="GO" id="GO:0000139">
    <property type="term" value="C:Golgi membrane"/>
    <property type="evidence" value="ECO:0007669"/>
    <property type="project" value="UniProtKB-SubCell"/>
</dbReference>
<feature type="signal peptide" evidence="10">
    <location>
        <begin position="1"/>
        <end position="19"/>
    </location>
</feature>
<keyword evidence="11" id="KW-1185">Reference proteome</keyword>
<keyword evidence="9" id="KW-0119">Carbohydrate metabolism</keyword>
<dbReference type="EC" id="2.8.2.-" evidence="9"/>
<evidence type="ECO:0000256" key="1">
    <source>
        <dbReference type="ARBA" id="ARBA00004323"/>
    </source>
</evidence>
<evidence type="ECO:0000256" key="6">
    <source>
        <dbReference type="ARBA" id="ARBA00023034"/>
    </source>
</evidence>
<keyword evidence="3 9" id="KW-0808">Transferase</keyword>
<keyword evidence="4" id="KW-0812">Transmembrane</keyword>
<dbReference type="AlphaFoldDB" id="A0A6J1WWW1"/>
<name>A0A6J1WWW1_GALME</name>
<dbReference type="InterPro" id="IPR005331">
    <property type="entry name" value="Sulfotransferase"/>
</dbReference>
<dbReference type="RefSeq" id="XP_026757198.2">
    <property type="nucleotide sequence ID" value="XM_026901397.3"/>
</dbReference>
<sequence>MHTSKYYLVLLNVLFCVRGQISDVSGNDVANEHSLELTQSLNLARQELIQDACKRFPPKTGLDELPANQLEHILIDDNHKLLYCYVPKVACTNWKRVLMILGEKWNNTDVLSIPASMPHTLGMFRNMSTVDKPERDYMLENYHKMIIVRNPFERLLSAYRNKLEGVTQSARYFQTRVGRRIIKEFRQNPTNESLEYGHDVTFKEFALFLTNSSEELADVVNNEHWQPITNLCHPCLIKYTLVGKYETLLDDSLLALNTINASFIKFPRLTHTSGTSDKLYRYFSQLDLPLIRKLYKLYMNDYRIFNYDLDNIVGFDLG</sequence>
<keyword evidence="10" id="KW-0732">Signal</keyword>
<evidence type="ECO:0000256" key="9">
    <source>
        <dbReference type="RuleBase" id="RU364020"/>
    </source>
</evidence>
<organism evidence="11 12">
    <name type="scientific">Galleria mellonella</name>
    <name type="common">Greater wax moth</name>
    <dbReference type="NCBI Taxonomy" id="7137"/>
    <lineage>
        <taxon>Eukaryota</taxon>
        <taxon>Metazoa</taxon>
        <taxon>Ecdysozoa</taxon>
        <taxon>Arthropoda</taxon>
        <taxon>Hexapoda</taxon>
        <taxon>Insecta</taxon>
        <taxon>Pterygota</taxon>
        <taxon>Neoptera</taxon>
        <taxon>Endopterygota</taxon>
        <taxon>Lepidoptera</taxon>
        <taxon>Glossata</taxon>
        <taxon>Ditrysia</taxon>
        <taxon>Pyraloidea</taxon>
        <taxon>Pyralidae</taxon>
        <taxon>Galleriinae</taxon>
        <taxon>Galleria</taxon>
    </lineage>
</organism>
<keyword evidence="6 9" id="KW-0333">Golgi apparatus</keyword>
<keyword evidence="8 9" id="KW-0325">Glycoprotein</keyword>
<dbReference type="PANTHER" id="PTHR12137">
    <property type="entry name" value="CARBOHYDRATE SULFOTRANSFERASE"/>
    <property type="match status" value="1"/>
</dbReference>
<evidence type="ECO:0000256" key="7">
    <source>
        <dbReference type="ARBA" id="ARBA00023136"/>
    </source>
</evidence>
<dbReference type="Proteomes" id="UP001652740">
    <property type="component" value="Unplaced"/>
</dbReference>
<evidence type="ECO:0000256" key="10">
    <source>
        <dbReference type="SAM" id="SignalP"/>
    </source>
</evidence>
<dbReference type="GO" id="GO:0016051">
    <property type="term" value="P:carbohydrate biosynthetic process"/>
    <property type="evidence" value="ECO:0007669"/>
    <property type="project" value="InterPro"/>
</dbReference>
<dbReference type="Pfam" id="PF03567">
    <property type="entry name" value="Sulfotransfer_2"/>
    <property type="match status" value="1"/>
</dbReference>
<dbReference type="FunCoup" id="A0A6J1WWW1">
    <property type="interactions" value="48"/>
</dbReference>
<evidence type="ECO:0000256" key="5">
    <source>
        <dbReference type="ARBA" id="ARBA00022989"/>
    </source>
</evidence>
<keyword evidence="9" id="KW-0735">Signal-anchor</keyword>
<evidence type="ECO:0000256" key="3">
    <source>
        <dbReference type="ARBA" id="ARBA00022679"/>
    </source>
</evidence>
<accession>A0A6J1WWW1</accession>
<reference evidence="12" key="1">
    <citation type="submission" date="2025-08" db="UniProtKB">
        <authorList>
            <consortium name="RefSeq"/>
        </authorList>
    </citation>
    <scope>IDENTIFICATION</scope>
    <source>
        <tissue evidence="12">Whole larvae</tissue>
    </source>
</reference>
<gene>
    <name evidence="12" type="primary">LOC113516902</name>
</gene>
<evidence type="ECO:0000256" key="4">
    <source>
        <dbReference type="ARBA" id="ARBA00022692"/>
    </source>
</evidence>
<feature type="chain" id="PRO_5045114644" description="Carbohydrate sulfotransferase" evidence="10">
    <location>
        <begin position="20"/>
        <end position="318"/>
    </location>
</feature>
<dbReference type="PANTHER" id="PTHR12137:SF54">
    <property type="entry name" value="CARBOHYDRATE SULFOTRANSFERASE"/>
    <property type="match status" value="1"/>
</dbReference>
<evidence type="ECO:0000313" key="12">
    <source>
        <dbReference type="RefSeq" id="XP_026757198.2"/>
    </source>
</evidence>
<proteinExistence type="inferred from homology"/>
<protein>
    <recommendedName>
        <fullName evidence="9">Carbohydrate sulfotransferase</fullName>
        <ecNumber evidence="9">2.8.2.-</ecNumber>
    </recommendedName>
</protein>
<comment type="similarity">
    <text evidence="2 9">Belongs to the sulfotransferase 2 family.</text>
</comment>
<evidence type="ECO:0000256" key="8">
    <source>
        <dbReference type="ARBA" id="ARBA00023180"/>
    </source>
</evidence>
<dbReference type="KEGG" id="gmw:113516902"/>
<keyword evidence="5" id="KW-1133">Transmembrane helix</keyword>
<evidence type="ECO:0000313" key="11">
    <source>
        <dbReference type="Proteomes" id="UP001652740"/>
    </source>
</evidence>
<dbReference type="InterPro" id="IPR018011">
    <property type="entry name" value="Carb_sulfotrans_8-10"/>
</dbReference>
<evidence type="ECO:0000256" key="2">
    <source>
        <dbReference type="ARBA" id="ARBA00006339"/>
    </source>
</evidence>
<comment type="subcellular location">
    <subcellularLocation>
        <location evidence="1 9">Golgi apparatus membrane</location>
        <topology evidence="1 9">Single-pass type II membrane protein</topology>
    </subcellularLocation>
</comment>
<dbReference type="GeneID" id="113516902"/>